<keyword evidence="2" id="KW-0677">Repeat</keyword>
<evidence type="ECO:0000256" key="4">
    <source>
        <dbReference type="ARBA" id="ARBA00022833"/>
    </source>
</evidence>
<dbReference type="InterPro" id="IPR013087">
    <property type="entry name" value="Znf_C2H2_type"/>
</dbReference>
<evidence type="ECO:0000313" key="8">
    <source>
        <dbReference type="Proteomes" id="UP000290809"/>
    </source>
</evidence>
<keyword evidence="1" id="KW-0479">Metal-binding</keyword>
<dbReference type="GO" id="GO:0008270">
    <property type="term" value="F:zinc ion binding"/>
    <property type="evidence" value="ECO:0007669"/>
    <property type="project" value="UniProtKB-KW"/>
</dbReference>
<dbReference type="EMBL" id="QMKO01001840">
    <property type="protein sequence ID" value="RTG86223.1"/>
    <property type="molecule type" value="Genomic_DNA"/>
</dbReference>
<evidence type="ECO:0000256" key="2">
    <source>
        <dbReference type="ARBA" id="ARBA00022737"/>
    </source>
</evidence>
<proteinExistence type="predicted"/>
<dbReference type="SMART" id="SM00355">
    <property type="entry name" value="ZnF_C2H2"/>
    <property type="match status" value="1"/>
</dbReference>
<evidence type="ECO:0000313" key="7">
    <source>
        <dbReference type="EMBL" id="RTG86223.1"/>
    </source>
</evidence>
<evidence type="ECO:0000256" key="1">
    <source>
        <dbReference type="ARBA" id="ARBA00022723"/>
    </source>
</evidence>
<dbReference type="SUPFAM" id="SSF57667">
    <property type="entry name" value="beta-beta-alpha zinc fingers"/>
    <property type="match status" value="1"/>
</dbReference>
<evidence type="ECO:0000259" key="6">
    <source>
        <dbReference type="PROSITE" id="PS50157"/>
    </source>
</evidence>
<comment type="caution">
    <text evidence="7">The sequence shown here is derived from an EMBL/GenBank/DDBJ whole genome shotgun (WGS) entry which is preliminary data.</text>
</comment>
<organism evidence="7 8">
    <name type="scientific">Schistosoma bovis</name>
    <name type="common">Blood fluke</name>
    <dbReference type="NCBI Taxonomy" id="6184"/>
    <lineage>
        <taxon>Eukaryota</taxon>
        <taxon>Metazoa</taxon>
        <taxon>Spiralia</taxon>
        <taxon>Lophotrochozoa</taxon>
        <taxon>Platyhelminthes</taxon>
        <taxon>Trematoda</taxon>
        <taxon>Digenea</taxon>
        <taxon>Strigeidida</taxon>
        <taxon>Schistosomatoidea</taxon>
        <taxon>Schistosomatidae</taxon>
        <taxon>Schistosoma</taxon>
    </lineage>
</organism>
<dbReference type="AlphaFoldDB" id="A0A430QF03"/>
<feature type="non-terminal residue" evidence="7">
    <location>
        <position position="1"/>
    </location>
</feature>
<accession>A0A430QF03</accession>
<gene>
    <name evidence="7" type="ORF">DC041_0002577</name>
</gene>
<keyword evidence="3 5" id="KW-0863">Zinc-finger</keyword>
<keyword evidence="8" id="KW-1185">Reference proteome</keyword>
<protein>
    <recommendedName>
        <fullName evidence="6">C2H2-type domain-containing protein</fullName>
    </recommendedName>
</protein>
<reference evidence="7 8" key="1">
    <citation type="journal article" date="2019" name="PLoS Pathog.">
        <title>Genome sequence of the bovine parasite Schistosoma bovis Tanzania.</title>
        <authorList>
            <person name="Oey H."/>
            <person name="Zakrzewski M."/>
            <person name="Gobert G."/>
            <person name="Gravermann K."/>
            <person name="Stoye J."/>
            <person name="Jones M."/>
            <person name="Mcmanus D."/>
            <person name="Krause L."/>
        </authorList>
    </citation>
    <scope>NUCLEOTIDE SEQUENCE [LARGE SCALE GENOMIC DNA]</scope>
    <source>
        <strain evidence="7 8">TAN1997</strain>
    </source>
</reference>
<dbReference type="PROSITE" id="PS00028">
    <property type="entry name" value="ZINC_FINGER_C2H2_1"/>
    <property type="match status" value="1"/>
</dbReference>
<dbReference type="PROSITE" id="PS50157">
    <property type="entry name" value="ZINC_FINGER_C2H2_2"/>
    <property type="match status" value="1"/>
</dbReference>
<evidence type="ECO:0000256" key="5">
    <source>
        <dbReference type="PROSITE-ProRule" id="PRU00042"/>
    </source>
</evidence>
<keyword evidence="4" id="KW-0862">Zinc</keyword>
<name>A0A430QF03_SCHBO</name>
<dbReference type="STRING" id="6184.A0A430QF03"/>
<dbReference type="InterPro" id="IPR036236">
    <property type="entry name" value="Znf_C2H2_sf"/>
</dbReference>
<sequence length="555" mass="62826">LVYSLVSLISYARDGACQLINKRGYEFASVNLKYHANSSLTHNMGIAYESICLPGATVDSGFDKINELQAAEVLLSLAKGSCSNWSIFPQNKSSVTQNFYCSEYHRNMFKESVIQKTGENEPRSKSQSYLTLDRNLHRNIKFKLHRIKSLTNKESQSSINFDKLQKVPETIPHQNVSSFSPIMNTPNLQISNPSLETSNNEQVSFYNNQSSLNNLNTNWSNNLPINTGESHLLTKSFQQIDENSSDSKHIPLTNKTNQFTTDQQSDNRVTFTLWNDCELSSTASNSFNCENDNQKSVEQHQYILDRLLHTNSDLTTLLHSSLSSSTTTNDTFRSSNSDSQLLRYDLNDFPQCTLTHYYDQMVGRQPIDETITSRNRDSYLSVISSPPCTEQYCTNVNQNFTPTVINDNTSSIKLQDTPTDLIFSNVNCSTVSYCTMMTSPITNTNNTIITNLTAPVSSNTSNPNNNNNNGSERVKSYRCNFDGCTKAYFKSSHLKAHIRVHTGKRTSKNLIDFTYCRYSGLKPSLIFRKFINKIKNLCIPRVSRARTNDISVLFH</sequence>
<dbReference type="Proteomes" id="UP000290809">
    <property type="component" value="Unassembled WGS sequence"/>
</dbReference>
<dbReference type="Gene3D" id="3.30.160.60">
    <property type="entry name" value="Classic Zinc Finger"/>
    <property type="match status" value="1"/>
</dbReference>
<evidence type="ECO:0000256" key="3">
    <source>
        <dbReference type="ARBA" id="ARBA00022771"/>
    </source>
</evidence>
<feature type="domain" description="C2H2-type" evidence="6">
    <location>
        <begin position="477"/>
        <end position="506"/>
    </location>
</feature>
<dbReference type="FunFam" id="3.30.160.60:FF:000125">
    <property type="entry name" value="Putative zinc finger protein 143"/>
    <property type="match status" value="1"/>
</dbReference>